<evidence type="ECO:0000256" key="2">
    <source>
        <dbReference type="ARBA" id="ARBA00022692"/>
    </source>
</evidence>
<dbReference type="GO" id="GO:0022857">
    <property type="term" value="F:transmembrane transporter activity"/>
    <property type="evidence" value="ECO:0007669"/>
    <property type="project" value="InterPro"/>
</dbReference>
<dbReference type="PANTHER" id="PTHR23526">
    <property type="entry name" value="INTEGRAL MEMBRANE TRANSPORT PROTEIN-RELATED"/>
    <property type="match status" value="1"/>
</dbReference>
<feature type="transmembrane region" description="Helical" evidence="6">
    <location>
        <begin position="74"/>
        <end position="98"/>
    </location>
</feature>
<gene>
    <name evidence="8" type="ORF">B0I33_110233</name>
</gene>
<dbReference type="Gene3D" id="1.20.1250.20">
    <property type="entry name" value="MFS general substrate transporter like domains"/>
    <property type="match status" value="1"/>
</dbReference>
<dbReference type="Proteomes" id="UP000238362">
    <property type="component" value="Unassembled WGS sequence"/>
</dbReference>
<accession>A0A2T0LPK9</accession>
<evidence type="ECO:0000256" key="1">
    <source>
        <dbReference type="ARBA" id="ARBA00004651"/>
    </source>
</evidence>
<keyword evidence="4 6" id="KW-0472">Membrane</keyword>
<dbReference type="InterPro" id="IPR001958">
    <property type="entry name" value="Tet-R_TetA/multi-R_MdtG-like"/>
</dbReference>
<feature type="transmembrane region" description="Helical" evidence="6">
    <location>
        <begin position="136"/>
        <end position="157"/>
    </location>
</feature>
<dbReference type="Pfam" id="PF07690">
    <property type="entry name" value="MFS_1"/>
    <property type="match status" value="1"/>
</dbReference>
<dbReference type="InterPro" id="IPR036259">
    <property type="entry name" value="MFS_trans_sf"/>
</dbReference>
<evidence type="ECO:0000259" key="7">
    <source>
        <dbReference type="PROSITE" id="PS50850"/>
    </source>
</evidence>
<feature type="transmembrane region" description="Helical" evidence="6">
    <location>
        <begin position="104"/>
        <end position="124"/>
    </location>
</feature>
<feature type="transmembrane region" description="Helical" evidence="6">
    <location>
        <begin position="217"/>
        <end position="238"/>
    </location>
</feature>
<sequence length="428" mass="43955">MIVRRLAQPLVLVALATLGVHLTTFLARPVASYRVLALGGDARAVGLVAAAGAFLPIFLALPMGRSADRGRLPWLLLGGALLLAAGTFLLANAGSLGAMAGGNVVLGTGQLALMLAFQSLVAALSAPEHQDRNFGWFTAAASAGQLAGPLVGGWVVGGGSGDLLAETRVAFLIGTAASAAILLLCVPLAASARRGAPTGRTPVRRGSATVLLRNRRLLVAIFTSFAVMSSVDVLTAYLPVLGHERGLAPSVVGALLAVRAGFSFVSRLLIPLLLARAGRLTVLMVSGALSAASLVALVFATQAWHVAVLMAVLGTVLGLGQPLTMTWTVREAPENLRSTALGLRLTGNRVAQAVAPAAAGAVSALVGVAGPFLFIAALLAASTVTVLPGWRAERGAAGWRWRRRPGRTTRSTTRPGSRRAACRRWPPC</sequence>
<evidence type="ECO:0000256" key="3">
    <source>
        <dbReference type="ARBA" id="ARBA00022989"/>
    </source>
</evidence>
<dbReference type="OrthoDB" id="4612864at2"/>
<evidence type="ECO:0000256" key="6">
    <source>
        <dbReference type="SAM" id="Phobius"/>
    </source>
</evidence>
<evidence type="ECO:0000256" key="5">
    <source>
        <dbReference type="SAM" id="MobiDB-lite"/>
    </source>
</evidence>
<feature type="domain" description="Major facilitator superfamily (MFS) profile" evidence="7">
    <location>
        <begin position="9"/>
        <end position="394"/>
    </location>
</feature>
<dbReference type="PROSITE" id="PS50850">
    <property type="entry name" value="MFS"/>
    <property type="match status" value="1"/>
</dbReference>
<dbReference type="GO" id="GO:0005886">
    <property type="term" value="C:plasma membrane"/>
    <property type="evidence" value="ECO:0007669"/>
    <property type="project" value="UniProtKB-SubCell"/>
</dbReference>
<evidence type="ECO:0000313" key="9">
    <source>
        <dbReference type="Proteomes" id="UP000238362"/>
    </source>
</evidence>
<name>A0A2T0LPK9_9PSEU</name>
<feature type="transmembrane region" description="Helical" evidence="6">
    <location>
        <begin position="282"/>
        <end position="300"/>
    </location>
</feature>
<feature type="transmembrane region" description="Helical" evidence="6">
    <location>
        <begin position="250"/>
        <end position="270"/>
    </location>
</feature>
<comment type="subcellular location">
    <subcellularLocation>
        <location evidence="1">Cell membrane</location>
        <topology evidence="1">Multi-pass membrane protein</topology>
    </subcellularLocation>
</comment>
<dbReference type="InterPro" id="IPR020846">
    <property type="entry name" value="MFS_dom"/>
</dbReference>
<feature type="transmembrane region" description="Helical" evidence="6">
    <location>
        <begin position="43"/>
        <end position="62"/>
    </location>
</feature>
<dbReference type="PRINTS" id="PR01035">
    <property type="entry name" value="TCRTETA"/>
</dbReference>
<protein>
    <submittedName>
        <fullName evidence="8">Putative MFS family arabinose efflux permease</fullName>
    </submittedName>
</protein>
<dbReference type="AlphaFoldDB" id="A0A2T0LPK9"/>
<dbReference type="InterPro" id="IPR052528">
    <property type="entry name" value="Sugar_transport-like"/>
</dbReference>
<feature type="transmembrane region" description="Helical" evidence="6">
    <location>
        <begin position="306"/>
        <end position="329"/>
    </location>
</feature>
<feature type="region of interest" description="Disordered" evidence="5">
    <location>
        <begin position="404"/>
        <end position="428"/>
    </location>
</feature>
<dbReference type="EMBL" id="PVNH01000010">
    <property type="protein sequence ID" value="PRX45134.1"/>
    <property type="molecule type" value="Genomic_DNA"/>
</dbReference>
<organism evidence="8 9">
    <name type="scientific">Prauserella shujinwangii</name>
    <dbReference type="NCBI Taxonomy" id="1453103"/>
    <lineage>
        <taxon>Bacteria</taxon>
        <taxon>Bacillati</taxon>
        <taxon>Actinomycetota</taxon>
        <taxon>Actinomycetes</taxon>
        <taxon>Pseudonocardiales</taxon>
        <taxon>Pseudonocardiaceae</taxon>
        <taxon>Prauserella</taxon>
    </lineage>
</organism>
<keyword evidence="2 6" id="KW-0812">Transmembrane</keyword>
<dbReference type="PANTHER" id="PTHR23526:SF4">
    <property type="entry name" value="INTEGRAL MEMBRANE TRANSPORT PROTEIN"/>
    <property type="match status" value="1"/>
</dbReference>
<comment type="caution">
    <text evidence="8">The sequence shown here is derived from an EMBL/GenBank/DDBJ whole genome shotgun (WGS) entry which is preliminary data.</text>
</comment>
<feature type="transmembrane region" description="Helical" evidence="6">
    <location>
        <begin position="169"/>
        <end position="190"/>
    </location>
</feature>
<evidence type="ECO:0000313" key="8">
    <source>
        <dbReference type="EMBL" id="PRX45134.1"/>
    </source>
</evidence>
<proteinExistence type="predicted"/>
<dbReference type="SUPFAM" id="SSF103473">
    <property type="entry name" value="MFS general substrate transporter"/>
    <property type="match status" value="1"/>
</dbReference>
<dbReference type="InterPro" id="IPR011701">
    <property type="entry name" value="MFS"/>
</dbReference>
<keyword evidence="9" id="KW-1185">Reference proteome</keyword>
<evidence type="ECO:0000256" key="4">
    <source>
        <dbReference type="ARBA" id="ARBA00023136"/>
    </source>
</evidence>
<keyword evidence="3 6" id="KW-1133">Transmembrane helix</keyword>
<reference evidence="8 9" key="1">
    <citation type="submission" date="2018-03" db="EMBL/GenBank/DDBJ databases">
        <title>Genomic Encyclopedia of Type Strains, Phase III (KMG-III): the genomes of soil and plant-associated and newly described type strains.</title>
        <authorList>
            <person name="Whitman W."/>
        </authorList>
    </citation>
    <scope>NUCLEOTIDE SEQUENCE [LARGE SCALE GENOMIC DNA]</scope>
    <source>
        <strain evidence="8 9">CGMCC 4.7125</strain>
    </source>
</reference>